<feature type="transmembrane region" description="Helical" evidence="1">
    <location>
        <begin position="68"/>
        <end position="87"/>
    </location>
</feature>
<keyword evidence="1" id="KW-1133">Transmembrane helix</keyword>
<feature type="transmembrane region" description="Helical" evidence="1">
    <location>
        <begin position="107"/>
        <end position="123"/>
    </location>
</feature>
<sequence>MGETASDFLAKTFDPVLAVAGALLVLAAALAWQLRTLRYVTGVYWLAVVMVSVFGTMAADVLHKVVGIPYAGSAAGFAVLLLALFGLWYKVEGTLSVDTITGTRRELFYWAAVLTTFALGTAVGDLTAATLGLGYLSSGFLFAGLILVPALAHRFLRLGAVLSFWWAYVLTRPLGASFADWLGVGKERGGLGLGTGPVTLAVLALVVVLVAYLSRRERTA</sequence>
<keyword evidence="3" id="KW-1185">Reference proteome</keyword>
<feature type="transmembrane region" description="Helical" evidence="1">
    <location>
        <begin position="129"/>
        <end position="148"/>
    </location>
</feature>
<dbReference type="Proteomes" id="UP000248039">
    <property type="component" value="Unassembled WGS sequence"/>
</dbReference>
<dbReference type="InterPro" id="IPR007136">
    <property type="entry name" value="DUF347"/>
</dbReference>
<evidence type="ECO:0000313" key="2">
    <source>
        <dbReference type="EMBL" id="PYC66089.1"/>
    </source>
</evidence>
<accession>A0A2V4NXG1</accession>
<dbReference type="Pfam" id="PF03988">
    <property type="entry name" value="DUF347"/>
    <property type="match status" value="3"/>
</dbReference>
<dbReference type="AlphaFoldDB" id="A0A2V4NXG1"/>
<protein>
    <recommendedName>
        <fullName evidence="4">Membrane-anchored protein</fullName>
    </recommendedName>
</protein>
<feature type="transmembrane region" description="Helical" evidence="1">
    <location>
        <begin position="12"/>
        <end position="31"/>
    </location>
</feature>
<feature type="transmembrane region" description="Helical" evidence="1">
    <location>
        <begin position="155"/>
        <end position="171"/>
    </location>
</feature>
<comment type="caution">
    <text evidence="2">The sequence shown here is derived from an EMBL/GenBank/DDBJ whole genome shotgun (WGS) entry which is preliminary data.</text>
</comment>
<dbReference type="EMBL" id="PYBW01000186">
    <property type="protein sequence ID" value="PYC66089.1"/>
    <property type="molecule type" value="Genomic_DNA"/>
</dbReference>
<evidence type="ECO:0000313" key="3">
    <source>
        <dbReference type="Proteomes" id="UP000248039"/>
    </source>
</evidence>
<name>A0A2V4NXG1_9ACTN</name>
<organism evidence="2 3">
    <name type="scientific">Streptomyces tateyamensis</name>
    <dbReference type="NCBI Taxonomy" id="565073"/>
    <lineage>
        <taxon>Bacteria</taxon>
        <taxon>Bacillati</taxon>
        <taxon>Actinomycetota</taxon>
        <taxon>Actinomycetes</taxon>
        <taxon>Kitasatosporales</taxon>
        <taxon>Streptomycetaceae</taxon>
        <taxon>Streptomyces</taxon>
    </lineage>
</organism>
<keyword evidence="1" id="KW-0812">Transmembrane</keyword>
<evidence type="ECO:0000256" key="1">
    <source>
        <dbReference type="SAM" id="Phobius"/>
    </source>
</evidence>
<proteinExistence type="predicted"/>
<reference evidence="2 3" key="1">
    <citation type="submission" date="2018-03" db="EMBL/GenBank/DDBJ databases">
        <title>Bioinformatic expansion and discovery of thiopeptide antibiotics.</title>
        <authorList>
            <person name="Schwalen C.J."/>
            <person name="Hudson G.A."/>
            <person name="Mitchell D.A."/>
        </authorList>
    </citation>
    <scope>NUCLEOTIDE SEQUENCE [LARGE SCALE GENOMIC DNA]</scope>
    <source>
        <strain evidence="2 3">ATCC 21389</strain>
    </source>
</reference>
<feature type="transmembrane region" description="Helical" evidence="1">
    <location>
        <begin position="43"/>
        <end position="62"/>
    </location>
</feature>
<gene>
    <name evidence="2" type="ORF">C7C46_31700</name>
</gene>
<feature type="transmembrane region" description="Helical" evidence="1">
    <location>
        <begin position="191"/>
        <end position="213"/>
    </location>
</feature>
<keyword evidence="1" id="KW-0472">Membrane</keyword>
<evidence type="ECO:0008006" key="4">
    <source>
        <dbReference type="Google" id="ProtNLM"/>
    </source>
</evidence>